<evidence type="ECO:0000256" key="1">
    <source>
        <dbReference type="ARBA" id="ARBA00004419"/>
    </source>
</evidence>
<evidence type="ECO:0000256" key="7">
    <source>
        <dbReference type="SAM" id="Coils"/>
    </source>
</evidence>
<feature type="region of interest" description="Disordered" evidence="8">
    <location>
        <begin position="967"/>
        <end position="989"/>
    </location>
</feature>
<keyword evidence="5" id="KW-0968">Cytoplasmic vesicle</keyword>
<dbReference type="PANTHER" id="PTHR20930:SF2">
    <property type="entry name" value="NEXT TO BRCA1 GENE 1 PROTEIN"/>
    <property type="match status" value="1"/>
</dbReference>
<feature type="region of interest" description="Disordered" evidence="8">
    <location>
        <begin position="182"/>
        <end position="245"/>
    </location>
</feature>
<dbReference type="Pfam" id="PF00564">
    <property type="entry name" value="PB1"/>
    <property type="match status" value="1"/>
</dbReference>
<dbReference type="InterPro" id="IPR043145">
    <property type="entry name" value="Znf_ZZ_sf"/>
</dbReference>
<dbReference type="InterPro" id="IPR000270">
    <property type="entry name" value="PB1_dom"/>
</dbReference>
<feature type="region of interest" description="Disordered" evidence="8">
    <location>
        <begin position="87"/>
        <end position="123"/>
    </location>
</feature>
<dbReference type="EMBL" id="NEDP02002280">
    <property type="protein sequence ID" value="OWF51345.1"/>
    <property type="molecule type" value="Genomic_DNA"/>
</dbReference>
<feature type="domain" description="ZZ-type" evidence="10">
    <location>
        <begin position="334"/>
        <end position="386"/>
    </location>
</feature>
<evidence type="ECO:0000256" key="2">
    <source>
        <dbReference type="ARBA" id="ARBA00022723"/>
    </source>
</evidence>
<dbReference type="Proteomes" id="UP000242188">
    <property type="component" value="Unassembled WGS sequence"/>
</dbReference>
<dbReference type="GO" id="GO:0000407">
    <property type="term" value="C:phagophore assembly site"/>
    <property type="evidence" value="ECO:0007669"/>
    <property type="project" value="TreeGrafter"/>
</dbReference>
<protein>
    <submittedName>
        <fullName evidence="12">Next to BRCA1 gene 1 protein</fullName>
    </submittedName>
</protein>
<dbReference type="Pfam" id="PF16158">
    <property type="entry name" value="N_BRCA1_IG"/>
    <property type="match status" value="1"/>
</dbReference>
<evidence type="ECO:0000259" key="11">
    <source>
        <dbReference type="PROSITE" id="PS51745"/>
    </source>
</evidence>
<name>A0A210QRI8_MIZYE</name>
<dbReference type="FunFam" id="2.60.40.10:FF:000199">
    <property type="entry name" value="next to BRCA1 gene 1 protein-like"/>
    <property type="match status" value="1"/>
</dbReference>
<evidence type="ECO:0000256" key="5">
    <source>
        <dbReference type="ARBA" id="ARBA00023329"/>
    </source>
</evidence>
<feature type="compositionally biased region" description="Polar residues" evidence="8">
    <location>
        <begin position="111"/>
        <end position="121"/>
    </location>
</feature>
<gene>
    <name evidence="12" type="ORF">KP79_PYT24695</name>
</gene>
<dbReference type="Pfam" id="PF00569">
    <property type="entry name" value="ZZ"/>
    <property type="match status" value="1"/>
</dbReference>
<comment type="subcellular location">
    <subcellularLocation>
        <location evidence="1">Cytoplasmic vesicle</location>
        <location evidence="1">Autophagosome</location>
    </subcellularLocation>
</comment>
<dbReference type="GO" id="GO:0016236">
    <property type="term" value="P:macroautophagy"/>
    <property type="evidence" value="ECO:0007669"/>
    <property type="project" value="TreeGrafter"/>
</dbReference>
<sequence>MEDIVFNVKFEGETIDPEIFCLPPQTKWMDLEAMLKAQYDCEHVQIFYIDPEGDYVAFCSQEELEEAVRIADKFSRTLHLIVRDLGPDPEPDRIAPINTPTEAGKSDKADTATTVKPTQETEGPKVIGEGAKVKDDGSNVDGQMAPEMIIHVDDATGEMTETTRVEVPLDTIIEMIGKTASHPHDVIDETGETTPLLPTISEDKPRPSDKKLEKKVKTRKLVKESRRQTQSADRGAKPKKLALDLESGESDEVAMPYSVFVKFMQQLKMELRTEIVKDVTKKTVRHVLKGLDGAVIQSVKGTSEVDPAVTSPTGGQGEATPKTETPSSHPIYYHEGIICNFCERVIVGVRYKCCYCVDYDLCEECEAVNGVHDSDHVFLKLRKPTTKLRRLSPLFKTSLYPQREGTPRDEAIPEALPQEQVNQDCMTQFLQSKFEKIQEKTARKQERLRRKEEKLLHKQRRKEELLKRRLDTQRDEPLKRERLELPFKRNVGYDASFLYDVTIPDGTNVQPGTKLLKTWRMKNTGSHTWNERTKLHLVYGSFPSLNRHQDMDILPLSPGDEADISVQLTAPERPGKYQSHWKMTQSGKQFGHRVWCLITVVPREVLEPTQDGPLKLVYDHDTVQNEAAPEEQVMEKSCEEAEHFTERKETEELLTVREEIVTKKDVDLKEEYEEVSGEEVKDEEVKDDEVKDGDKVKLEQDLSTAAAAVAQLKLDQCQQPVTSETGQDLMSFELLNLANRGSHKVSQTATPNNTPLDVTPPKSPAPELEDIKALSTSSSVEVVNAEPEDLDRDDHLSGQYVRDIMDNLHAPKLDDVDIESLKSYTDEDDSSLSEDDDFLIVPMPACFDFSKPVISRSIIDDFSDDDDADEEEDVEIEEVDDNHNTITTRGSSVDDLLTTSGALSTQPLDPKPVEEKVNSQEETPDREPSEPSVVAATAAEMPQKTDPEETVVMTVYSSAAGAAGVYDEAPSHTGSGVSSGSVESDEGEVTNMKEPIEDVHPADGGVATNDQSENGATAENRFDHDSTGQHGVPPDMFVNQVMATAVKAANKAASNAYTTCKEVFYTWQARAYQNGTRQPGQKYKPPQSTWKPKEEKDKVPTVNQPDTATGQQGNTYVPPKSAWKPQEEKYKPPTSDWMPPQDKWTPPEDKWAPDSKKSETEENCPMTKLIEMGFCNREMNQKLLEKHGQNVEAVIQELLSEADNDWMERRH</sequence>
<dbReference type="InterPro" id="IPR053793">
    <property type="entry name" value="PB1-like"/>
</dbReference>
<feature type="compositionally biased region" description="Polar residues" evidence="8">
    <location>
        <begin position="884"/>
        <end position="907"/>
    </location>
</feature>
<proteinExistence type="predicted"/>
<dbReference type="PANTHER" id="PTHR20930">
    <property type="entry name" value="OVARIAN CARCINOMA ANTIGEN CA125-RELATED"/>
    <property type="match status" value="1"/>
</dbReference>
<dbReference type="PROSITE" id="PS50135">
    <property type="entry name" value="ZF_ZZ_2"/>
    <property type="match status" value="1"/>
</dbReference>
<comment type="caution">
    <text evidence="12">The sequence shown here is derived from an EMBL/GenBank/DDBJ whole genome shotgun (WGS) entry which is preliminary data.</text>
</comment>
<organism evidence="12 13">
    <name type="scientific">Mizuhopecten yessoensis</name>
    <name type="common">Japanese scallop</name>
    <name type="synonym">Patinopecten yessoensis</name>
    <dbReference type="NCBI Taxonomy" id="6573"/>
    <lineage>
        <taxon>Eukaryota</taxon>
        <taxon>Metazoa</taxon>
        <taxon>Spiralia</taxon>
        <taxon>Lophotrochozoa</taxon>
        <taxon>Mollusca</taxon>
        <taxon>Bivalvia</taxon>
        <taxon>Autobranchia</taxon>
        <taxon>Pteriomorphia</taxon>
        <taxon>Pectinida</taxon>
        <taxon>Pectinoidea</taxon>
        <taxon>Pectinidae</taxon>
        <taxon>Mizuhopecten</taxon>
    </lineage>
</organism>
<accession>A0A210QRI8</accession>
<feature type="compositionally biased region" description="Acidic residues" evidence="8">
    <location>
        <begin position="861"/>
        <end position="880"/>
    </location>
</feature>
<dbReference type="SUPFAM" id="SSF54277">
    <property type="entry name" value="CAD &amp; PB1 domains"/>
    <property type="match status" value="1"/>
</dbReference>
<keyword evidence="3 6" id="KW-0863">Zinc-finger</keyword>
<dbReference type="SUPFAM" id="SSF46934">
    <property type="entry name" value="UBA-like"/>
    <property type="match status" value="1"/>
</dbReference>
<dbReference type="GO" id="GO:0043130">
    <property type="term" value="F:ubiquitin binding"/>
    <property type="evidence" value="ECO:0007669"/>
    <property type="project" value="TreeGrafter"/>
</dbReference>
<dbReference type="CDD" id="cd14947">
    <property type="entry name" value="NBR1_like"/>
    <property type="match status" value="1"/>
</dbReference>
<feature type="region of interest" description="Disordered" evidence="8">
    <location>
        <begin position="303"/>
        <end position="327"/>
    </location>
</feature>
<evidence type="ECO:0000256" key="6">
    <source>
        <dbReference type="PROSITE-ProRule" id="PRU00228"/>
    </source>
</evidence>
<dbReference type="InterPro" id="IPR032350">
    <property type="entry name" value="Nbr1_FW"/>
</dbReference>
<dbReference type="CDD" id="cd02340">
    <property type="entry name" value="ZZ_NBR1_like"/>
    <property type="match status" value="1"/>
</dbReference>
<keyword evidence="4" id="KW-0862">Zinc</keyword>
<dbReference type="PROSITE" id="PS01357">
    <property type="entry name" value="ZF_ZZ_1"/>
    <property type="match status" value="1"/>
</dbReference>
<dbReference type="InterPro" id="IPR009060">
    <property type="entry name" value="UBA-like_sf"/>
</dbReference>
<dbReference type="SMART" id="SM00291">
    <property type="entry name" value="ZnF_ZZ"/>
    <property type="match status" value="1"/>
</dbReference>
<dbReference type="SMART" id="SM00666">
    <property type="entry name" value="PB1"/>
    <property type="match status" value="1"/>
</dbReference>
<dbReference type="GO" id="GO:0031410">
    <property type="term" value="C:cytoplasmic vesicle"/>
    <property type="evidence" value="ECO:0007669"/>
    <property type="project" value="UniProtKB-KW"/>
</dbReference>
<dbReference type="FunFam" id="3.30.60.90:FF:000007">
    <property type="entry name" value="Next to BRCA1 gene 1 protein"/>
    <property type="match status" value="1"/>
</dbReference>
<feature type="compositionally biased region" description="Polar residues" evidence="8">
    <location>
        <begin position="1101"/>
        <end position="1115"/>
    </location>
</feature>
<dbReference type="InterPro" id="IPR000433">
    <property type="entry name" value="Znf_ZZ"/>
</dbReference>
<evidence type="ECO:0000313" key="12">
    <source>
        <dbReference type="EMBL" id="OWF51345.1"/>
    </source>
</evidence>
<dbReference type="OrthoDB" id="2122982at2759"/>
<feature type="domain" description="UBA" evidence="9">
    <location>
        <begin position="1159"/>
        <end position="1201"/>
    </location>
</feature>
<dbReference type="InterPro" id="IPR013783">
    <property type="entry name" value="Ig-like_fold"/>
</dbReference>
<feature type="region of interest" description="Disordered" evidence="8">
    <location>
        <begin position="743"/>
        <end position="767"/>
    </location>
</feature>
<feature type="region of interest" description="Disordered" evidence="8">
    <location>
        <begin position="1075"/>
        <end position="1164"/>
    </location>
</feature>
<keyword evidence="13" id="KW-1185">Reference proteome</keyword>
<evidence type="ECO:0000256" key="4">
    <source>
        <dbReference type="ARBA" id="ARBA00022833"/>
    </source>
</evidence>
<dbReference type="Gene3D" id="3.10.20.90">
    <property type="entry name" value="Phosphatidylinositol 3-kinase Catalytic Subunit, Chain A, domain 1"/>
    <property type="match status" value="1"/>
</dbReference>
<dbReference type="PROSITE" id="PS51745">
    <property type="entry name" value="PB1"/>
    <property type="match status" value="1"/>
</dbReference>
<evidence type="ECO:0000259" key="9">
    <source>
        <dbReference type="PROSITE" id="PS50030"/>
    </source>
</evidence>
<feature type="domain" description="PB1" evidence="11">
    <location>
        <begin position="3"/>
        <end position="85"/>
    </location>
</feature>
<dbReference type="CDD" id="cd14319">
    <property type="entry name" value="UBA_NBR1"/>
    <property type="match status" value="1"/>
</dbReference>
<feature type="region of interest" description="Disordered" evidence="8">
    <location>
        <begin position="861"/>
        <end position="947"/>
    </location>
</feature>
<feature type="compositionally biased region" description="Polar residues" evidence="8">
    <location>
        <begin position="744"/>
        <end position="756"/>
    </location>
</feature>
<evidence type="ECO:0000313" key="13">
    <source>
        <dbReference type="Proteomes" id="UP000242188"/>
    </source>
</evidence>
<dbReference type="PROSITE" id="PS50030">
    <property type="entry name" value="UBA"/>
    <property type="match status" value="1"/>
</dbReference>
<dbReference type="GO" id="GO:0070013">
    <property type="term" value="C:intracellular organelle lumen"/>
    <property type="evidence" value="ECO:0007669"/>
    <property type="project" value="UniProtKB-ARBA"/>
</dbReference>
<dbReference type="STRING" id="6573.A0A210QRI8"/>
<feature type="compositionally biased region" description="Basic and acidic residues" evidence="8">
    <location>
        <begin position="911"/>
        <end position="929"/>
    </location>
</feature>
<dbReference type="Gene3D" id="2.60.40.10">
    <property type="entry name" value="Immunoglobulins"/>
    <property type="match status" value="1"/>
</dbReference>
<dbReference type="SUPFAM" id="SSF57850">
    <property type="entry name" value="RING/U-box"/>
    <property type="match status" value="1"/>
</dbReference>
<evidence type="ECO:0000259" key="10">
    <source>
        <dbReference type="PROSITE" id="PS50135"/>
    </source>
</evidence>
<dbReference type="Gene3D" id="1.10.8.10">
    <property type="entry name" value="DNA helicase RuvA subunit, C-terminal domain"/>
    <property type="match status" value="1"/>
</dbReference>
<keyword evidence="7" id="KW-0175">Coiled coil</keyword>
<evidence type="ECO:0000256" key="3">
    <source>
        <dbReference type="ARBA" id="ARBA00022771"/>
    </source>
</evidence>
<feature type="coiled-coil region" evidence="7">
    <location>
        <begin position="434"/>
        <end position="476"/>
    </location>
</feature>
<keyword evidence="2" id="KW-0479">Metal-binding</keyword>
<feature type="compositionally biased region" description="Basic and acidic residues" evidence="8">
    <location>
        <begin position="201"/>
        <end position="212"/>
    </location>
</feature>
<reference evidence="12 13" key="1">
    <citation type="journal article" date="2017" name="Nat. Ecol. Evol.">
        <title>Scallop genome provides insights into evolution of bilaterian karyotype and development.</title>
        <authorList>
            <person name="Wang S."/>
            <person name="Zhang J."/>
            <person name="Jiao W."/>
            <person name="Li J."/>
            <person name="Xun X."/>
            <person name="Sun Y."/>
            <person name="Guo X."/>
            <person name="Huan P."/>
            <person name="Dong B."/>
            <person name="Zhang L."/>
            <person name="Hu X."/>
            <person name="Sun X."/>
            <person name="Wang J."/>
            <person name="Zhao C."/>
            <person name="Wang Y."/>
            <person name="Wang D."/>
            <person name="Huang X."/>
            <person name="Wang R."/>
            <person name="Lv J."/>
            <person name="Li Y."/>
            <person name="Zhang Z."/>
            <person name="Liu B."/>
            <person name="Lu W."/>
            <person name="Hui Y."/>
            <person name="Liang J."/>
            <person name="Zhou Z."/>
            <person name="Hou R."/>
            <person name="Li X."/>
            <person name="Liu Y."/>
            <person name="Li H."/>
            <person name="Ning X."/>
            <person name="Lin Y."/>
            <person name="Zhao L."/>
            <person name="Xing Q."/>
            <person name="Dou J."/>
            <person name="Li Y."/>
            <person name="Mao J."/>
            <person name="Guo H."/>
            <person name="Dou H."/>
            <person name="Li T."/>
            <person name="Mu C."/>
            <person name="Jiang W."/>
            <person name="Fu Q."/>
            <person name="Fu X."/>
            <person name="Miao Y."/>
            <person name="Liu J."/>
            <person name="Yu Q."/>
            <person name="Li R."/>
            <person name="Liao H."/>
            <person name="Li X."/>
            <person name="Kong Y."/>
            <person name="Jiang Z."/>
            <person name="Chourrout D."/>
            <person name="Li R."/>
            <person name="Bao Z."/>
        </authorList>
    </citation>
    <scope>NUCLEOTIDE SEQUENCE [LARGE SCALE GENOMIC DNA]</scope>
    <source>
        <strain evidence="12 13">PY_sf001</strain>
    </source>
</reference>
<dbReference type="Gene3D" id="3.30.60.90">
    <property type="match status" value="1"/>
</dbReference>
<dbReference type="AlphaFoldDB" id="A0A210QRI8"/>
<evidence type="ECO:0000256" key="8">
    <source>
        <dbReference type="SAM" id="MobiDB-lite"/>
    </source>
</evidence>
<feature type="region of interest" description="Disordered" evidence="8">
    <location>
        <begin position="775"/>
        <end position="794"/>
    </location>
</feature>
<dbReference type="GO" id="GO:0008270">
    <property type="term" value="F:zinc ion binding"/>
    <property type="evidence" value="ECO:0007669"/>
    <property type="project" value="UniProtKB-KW"/>
</dbReference>
<feature type="region of interest" description="Disordered" evidence="8">
    <location>
        <begin position="1009"/>
        <end position="1029"/>
    </location>
</feature>
<dbReference type="InterPro" id="IPR015940">
    <property type="entry name" value="UBA"/>
</dbReference>
<feature type="compositionally biased region" description="Basic and acidic residues" evidence="8">
    <location>
        <begin position="1145"/>
        <end position="1160"/>
    </location>
</feature>
<dbReference type="GO" id="GO:0005776">
    <property type="term" value="C:autophagosome"/>
    <property type="evidence" value="ECO:0007669"/>
    <property type="project" value="UniProtKB-SubCell"/>
</dbReference>